<comment type="caution">
    <text evidence="1">The sequence shown here is derived from an EMBL/GenBank/DDBJ whole genome shotgun (WGS) entry which is preliminary data.</text>
</comment>
<dbReference type="EMBL" id="JBHFEH010000014">
    <property type="protein sequence ID" value="KAL2054639.1"/>
    <property type="molecule type" value="Genomic_DNA"/>
</dbReference>
<gene>
    <name evidence="1" type="ORF">ABVK25_004942</name>
</gene>
<sequence length="187" mass="20839">MKDANQLNQSTINALRHQVDSARAPIEAFLEKTEKYRRSFGGSGGSGSSVRDSWRKMGWSLHKKDDVKALRDVLQLRLLSINILLSTASYFVAKPPGTSVFTTVYGGQELGSDCALEDEKSIPAPDHDSDLVVFEHIGLRSGGTRYHDPAFYSHLKDASDFFRVGQVFMILWNVEDLVKEAQTKMTA</sequence>
<evidence type="ECO:0000313" key="1">
    <source>
        <dbReference type="EMBL" id="KAL2054639.1"/>
    </source>
</evidence>
<reference evidence="1 2" key="1">
    <citation type="submission" date="2024-09" db="EMBL/GenBank/DDBJ databases">
        <title>Rethinking Asexuality: The Enigmatic Case of Functional Sexual Genes in Lepraria (Stereocaulaceae).</title>
        <authorList>
            <person name="Doellman M."/>
            <person name="Sun Y."/>
            <person name="Barcenas-Pena A."/>
            <person name="Lumbsch H.T."/>
            <person name="Grewe F."/>
        </authorList>
    </citation>
    <scope>NUCLEOTIDE SEQUENCE [LARGE SCALE GENOMIC DNA]</scope>
    <source>
        <strain evidence="1 2">Grewe 0041</strain>
    </source>
</reference>
<organism evidence="1 2">
    <name type="scientific">Lepraria finkii</name>
    <dbReference type="NCBI Taxonomy" id="1340010"/>
    <lineage>
        <taxon>Eukaryota</taxon>
        <taxon>Fungi</taxon>
        <taxon>Dikarya</taxon>
        <taxon>Ascomycota</taxon>
        <taxon>Pezizomycotina</taxon>
        <taxon>Lecanoromycetes</taxon>
        <taxon>OSLEUM clade</taxon>
        <taxon>Lecanoromycetidae</taxon>
        <taxon>Lecanorales</taxon>
        <taxon>Lecanorineae</taxon>
        <taxon>Stereocaulaceae</taxon>
        <taxon>Lepraria</taxon>
    </lineage>
</organism>
<accession>A0ABR4B9W0</accession>
<proteinExistence type="predicted"/>
<protein>
    <submittedName>
        <fullName evidence="1">Uncharacterized protein</fullName>
    </submittedName>
</protein>
<dbReference type="Proteomes" id="UP001590951">
    <property type="component" value="Unassembled WGS sequence"/>
</dbReference>
<name>A0ABR4B9W0_9LECA</name>
<keyword evidence="2" id="KW-1185">Reference proteome</keyword>
<evidence type="ECO:0000313" key="2">
    <source>
        <dbReference type="Proteomes" id="UP001590951"/>
    </source>
</evidence>